<dbReference type="PANTHER" id="PTHR37946">
    <property type="entry name" value="SLL1969 PROTEIN"/>
    <property type="match status" value="1"/>
</dbReference>
<gene>
    <name evidence="1" type="ORF">B4915_10540</name>
</gene>
<dbReference type="GO" id="GO:0016787">
    <property type="term" value="F:hydrolase activity"/>
    <property type="evidence" value="ECO:0007669"/>
    <property type="project" value="UniProtKB-KW"/>
</dbReference>
<proteinExistence type="predicted"/>
<reference evidence="1 2" key="1">
    <citation type="journal article" date="2017" name="New Microbes New Infect">
        <title>Genome sequence of 'Leucobacter massiliensis' sp. nov. isolated from human pharynx after travel to the 2014 Hajj.</title>
        <authorList>
            <person name="Leangapichart T."/>
            <person name="Gautret P."/>
            <person name="Nguyen T.T."/>
            <person name="Armstrong N."/>
            <person name="Rolain J.M."/>
        </authorList>
    </citation>
    <scope>NUCLEOTIDE SEQUENCE [LARGE SCALE GENOMIC DNA]</scope>
    <source>
        <strain evidence="1 2">122RC15</strain>
    </source>
</reference>
<evidence type="ECO:0000313" key="2">
    <source>
        <dbReference type="Proteomes" id="UP000238650"/>
    </source>
</evidence>
<dbReference type="RefSeq" id="WP_105805722.1">
    <property type="nucleotide sequence ID" value="NZ_MWZD01000017.1"/>
</dbReference>
<dbReference type="AlphaFoldDB" id="A0A2S9QNV7"/>
<name>A0A2S9QNV7_9MICO</name>
<comment type="caution">
    <text evidence="1">The sequence shown here is derived from an EMBL/GenBank/DDBJ whole genome shotgun (WGS) entry which is preliminary data.</text>
</comment>
<dbReference type="Gene3D" id="3.40.50.1820">
    <property type="entry name" value="alpha/beta hydrolase"/>
    <property type="match status" value="1"/>
</dbReference>
<keyword evidence="2" id="KW-1185">Reference proteome</keyword>
<dbReference type="EMBL" id="MWZD01000017">
    <property type="protein sequence ID" value="PRI11272.1"/>
    <property type="molecule type" value="Genomic_DNA"/>
</dbReference>
<organism evidence="1 2">
    <name type="scientific">Leucobacter massiliensis</name>
    <dbReference type="NCBI Taxonomy" id="1686285"/>
    <lineage>
        <taxon>Bacteria</taxon>
        <taxon>Bacillati</taxon>
        <taxon>Actinomycetota</taxon>
        <taxon>Actinomycetes</taxon>
        <taxon>Micrococcales</taxon>
        <taxon>Microbacteriaceae</taxon>
        <taxon>Leucobacter</taxon>
    </lineage>
</organism>
<dbReference type="SUPFAM" id="SSF53474">
    <property type="entry name" value="alpha/beta-Hydrolases"/>
    <property type="match status" value="1"/>
</dbReference>
<dbReference type="PANTHER" id="PTHR37946:SF1">
    <property type="entry name" value="SLL1969 PROTEIN"/>
    <property type="match status" value="1"/>
</dbReference>
<dbReference type="OrthoDB" id="9770427at2"/>
<evidence type="ECO:0000313" key="1">
    <source>
        <dbReference type="EMBL" id="PRI11272.1"/>
    </source>
</evidence>
<keyword evidence="1" id="KW-0378">Hydrolase</keyword>
<sequence>MSGIRRAAWWALDYAYALWWQLRARVTRAVPTAFSDGDGTPVLVIPGVYESWRFLLPLIRELHGAGHPVLVVDPLGSNRVPVAEGARRVDAALAAAGAEEVVIVAHSKGGLVGKHVMAFGREAPRVRSMVAIASPFGGSRYARLLPGRTLRAFSPRDETLLRLATAAAVNARIVSVYAAFDPHIPEGSELPGARNVRLDTGGHFRILAHPRTLAEVRREVARAAREGTHQEEAS</sequence>
<accession>A0A2S9QNV7</accession>
<protein>
    <submittedName>
        <fullName evidence="1">Alpha/beta hydrolase</fullName>
    </submittedName>
</protein>
<dbReference type="InterPro" id="IPR029058">
    <property type="entry name" value="AB_hydrolase_fold"/>
</dbReference>
<dbReference type="Proteomes" id="UP000238650">
    <property type="component" value="Unassembled WGS sequence"/>
</dbReference>